<feature type="transmembrane region" description="Helical" evidence="1">
    <location>
        <begin position="223"/>
        <end position="245"/>
    </location>
</feature>
<evidence type="ECO:0000313" key="3">
    <source>
        <dbReference type="Proteomes" id="UP001319827"/>
    </source>
</evidence>
<dbReference type="Proteomes" id="UP001319827">
    <property type="component" value="Chromosome"/>
</dbReference>
<reference evidence="2 3" key="1">
    <citation type="journal article" date="2016" name="C (Basel)">
        <title>Selective Growth of and Electricity Production by Marine Exoelectrogenic Bacteria in Self-Aggregated Hydrogel of Microbially Reduced Graphene Oxide.</title>
        <authorList>
            <person name="Yoshida N."/>
            <person name="Goto Y."/>
            <person name="Miyata Y."/>
        </authorList>
    </citation>
    <scope>NUCLEOTIDE SEQUENCE [LARGE SCALE GENOMIC DNA]</scope>
    <source>
        <strain evidence="2 3">NIT-T3</strain>
    </source>
</reference>
<dbReference type="EMBL" id="AP024355">
    <property type="protein sequence ID" value="BCR04849.1"/>
    <property type="molecule type" value="Genomic_DNA"/>
</dbReference>
<proteinExistence type="predicted"/>
<feature type="transmembrane region" description="Helical" evidence="1">
    <location>
        <begin position="51"/>
        <end position="71"/>
    </location>
</feature>
<feature type="transmembrane region" description="Helical" evidence="1">
    <location>
        <begin position="304"/>
        <end position="327"/>
    </location>
</feature>
<keyword evidence="1" id="KW-0472">Membrane</keyword>
<feature type="transmembrane region" description="Helical" evidence="1">
    <location>
        <begin position="21"/>
        <end position="39"/>
    </location>
</feature>
<feature type="transmembrane region" description="Helical" evidence="1">
    <location>
        <begin position="137"/>
        <end position="161"/>
    </location>
</feature>
<protein>
    <submittedName>
        <fullName evidence="2">Uncharacterized protein</fullName>
    </submittedName>
</protein>
<keyword evidence="1" id="KW-1133">Transmembrane helix</keyword>
<keyword evidence="1" id="KW-0812">Transmembrane</keyword>
<feature type="transmembrane region" description="Helical" evidence="1">
    <location>
        <begin position="105"/>
        <end position="125"/>
    </location>
</feature>
<feature type="transmembrane region" description="Helical" evidence="1">
    <location>
        <begin position="182"/>
        <end position="211"/>
    </location>
</feature>
<name>A0ABN6E061_9BACT</name>
<accession>A0ABN6E061</accession>
<keyword evidence="3" id="KW-1185">Reference proteome</keyword>
<sequence length="337" mass="37333">MSEIAFAPFYERWAAKPGIGAVGKLILAGCVALAFFLPYYGRVGAAALSNWSWLLAVLIFCALLFLFYATATLRHLFPIWQVHIEKGNAAAFLVPLNRYLCDRNFFLAGFFFGGANLTMGVLFGIDMSDPVAASLLLFGYFIAGFVCGLPAMGILGVVATFRKFTESNTLKLDYTAPDRCGGLSFFGVALVKFSIVTLLAGILIASYILLAEWSHAGNPWVQLLMWGWILFPFLLSLLVLVVPALDINQMLSRYRHVEEQKLKDKCSELRCRIEVNAVGGELESLRSDYDYLCRRREEVHNMRTWPFSAGATTSFVGAFLSNVLVAIELGRSLLSNN</sequence>
<gene>
    <name evidence="2" type="ORF">DESUT3_19180</name>
</gene>
<reference evidence="2 3" key="2">
    <citation type="journal article" date="2021" name="Int. J. Syst. Evol. Microbiol.">
        <title>Isolation and Polyphasic Characterization of Desulfuromonas versatilis sp. Nov., an Electrogenic Bacteria Capable of Versatile Metabolism Isolated from a Graphene Oxide-Reducing Enrichment Culture.</title>
        <authorList>
            <person name="Xie L."/>
            <person name="Yoshida N."/>
            <person name="Ishii S."/>
            <person name="Meng L."/>
        </authorList>
    </citation>
    <scope>NUCLEOTIDE SEQUENCE [LARGE SCALE GENOMIC DNA]</scope>
    <source>
        <strain evidence="2 3">NIT-T3</strain>
    </source>
</reference>
<organism evidence="2 3">
    <name type="scientific">Desulfuromonas versatilis</name>
    <dbReference type="NCBI Taxonomy" id="2802975"/>
    <lineage>
        <taxon>Bacteria</taxon>
        <taxon>Pseudomonadati</taxon>
        <taxon>Thermodesulfobacteriota</taxon>
        <taxon>Desulfuromonadia</taxon>
        <taxon>Desulfuromonadales</taxon>
        <taxon>Desulfuromonadaceae</taxon>
        <taxon>Desulfuromonas</taxon>
    </lineage>
</organism>
<evidence type="ECO:0000256" key="1">
    <source>
        <dbReference type="SAM" id="Phobius"/>
    </source>
</evidence>
<evidence type="ECO:0000313" key="2">
    <source>
        <dbReference type="EMBL" id="BCR04849.1"/>
    </source>
</evidence>